<evidence type="ECO:0000313" key="10">
    <source>
        <dbReference type="EMBL" id="CAH3014123.1"/>
    </source>
</evidence>
<dbReference type="InterPro" id="IPR047153">
    <property type="entry name" value="TRIM45/56/19-like"/>
</dbReference>
<dbReference type="Gene3D" id="3.30.160.60">
    <property type="entry name" value="Classic Zinc Finger"/>
    <property type="match status" value="2"/>
</dbReference>
<dbReference type="Proteomes" id="UP001159427">
    <property type="component" value="Unassembled WGS sequence"/>
</dbReference>
<evidence type="ECO:0000256" key="4">
    <source>
        <dbReference type="ARBA" id="ARBA00022833"/>
    </source>
</evidence>
<dbReference type="SUPFAM" id="SSF81296">
    <property type="entry name" value="E set domains"/>
    <property type="match status" value="1"/>
</dbReference>
<dbReference type="PROSITE" id="PS51125">
    <property type="entry name" value="NHL"/>
    <property type="match status" value="1"/>
</dbReference>
<proteinExistence type="predicted"/>
<dbReference type="InterPro" id="IPR013783">
    <property type="entry name" value="Ig-like_fold"/>
</dbReference>
<dbReference type="SUPFAM" id="SSF101898">
    <property type="entry name" value="NHL repeat"/>
    <property type="match status" value="2"/>
</dbReference>
<dbReference type="PROSITE" id="PS50194">
    <property type="entry name" value="FILAMIN_REPEAT"/>
    <property type="match status" value="1"/>
</dbReference>
<comment type="caution">
    <text evidence="10">The sequence shown here is derived from an EMBL/GenBank/DDBJ whole genome shotgun (WGS) entry which is preliminary data.</text>
</comment>
<dbReference type="Pfam" id="PF00643">
    <property type="entry name" value="zf-B_box"/>
    <property type="match status" value="2"/>
</dbReference>
<dbReference type="Gene3D" id="2.60.40.10">
    <property type="entry name" value="Immunoglobulins"/>
    <property type="match status" value="1"/>
</dbReference>
<evidence type="ECO:0000256" key="7">
    <source>
        <dbReference type="PROSITE-ProRule" id="PRU00504"/>
    </source>
</evidence>
<dbReference type="InterPro" id="IPR041249">
    <property type="entry name" value="HEPN_DZIP3"/>
</dbReference>
<dbReference type="CDD" id="cd05819">
    <property type="entry name" value="NHL"/>
    <property type="match status" value="1"/>
</dbReference>
<dbReference type="PROSITE" id="PS50119">
    <property type="entry name" value="ZF_BBOX"/>
    <property type="match status" value="2"/>
</dbReference>
<evidence type="ECO:0000256" key="8">
    <source>
        <dbReference type="SAM" id="Coils"/>
    </source>
</evidence>
<gene>
    <name evidence="10" type="ORF">PEVE_00036952</name>
</gene>
<reference evidence="10 11" key="1">
    <citation type="submission" date="2022-05" db="EMBL/GenBank/DDBJ databases">
        <authorList>
            <consortium name="Genoscope - CEA"/>
            <person name="William W."/>
        </authorList>
    </citation>
    <scope>NUCLEOTIDE SEQUENCE [LARGE SCALE GENOMIC DNA]</scope>
</reference>
<feature type="coiled-coil region" evidence="8">
    <location>
        <begin position="1085"/>
        <end position="1126"/>
    </location>
</feature>
<evidence type="ECO:0000256" key="6">
    <source>
        <dbReference type="PROSITE-ProRule" id="PRU00087"/>
    </source>
</evidence>
<dbReference type="InterPro" id="IPR011042">
    <property type="entry name" value="6-blade_b-propeller_TolB-like"/>
</dbReference>
<name>A0ABN8LB00_9CNID</name>
<dbReference type="EMBL" id="CALNXI010000006">
    <property type="protein sequence ID" value="CAH3014123.1"/>
    <property type="molecule type" value="Genomic_DNA"/>
</dbReference>
<evidence type="ECO:0000256" key="3">
    <source>
        <dbReference type="ARBA" id="ARBA00022771"/>
    </source>
</evidence>
<dbReference type="InterPro" id="IPR001258">
    <property type="entry name" value="NHL_repeat"/>
</dbReference>
<keyword evidence="1" id="KW-0479">Metal-binding</keyword>
<feature type="coiled-coil region" evidence="8">
    <location>
        <begin position="975"/>
        <end position="1009"/>
    </location>
</feature>
<dbReference type="Gene3D" id="2.120.10.30">
    <property type="entry name" value="TolB, C-terminal domain"/>
    <property type="match status" value="3"/>
</dbReference>
<keyword evidence="2" id="KW-0677">Repeat</keyword>
<keyword evidence="8" id="KW-0175">Coiled coil</keyword>
<evidence type="ECO:0000259" key="9">
    <source>
        <dbReference type="PROSITE" id="PS50119"/>
    </source>
</evidence>
<evidence type="ECO:0000256" key="5">
    <source>
        <dbReference type="PROSITE-ProRule" id="PRU00024"/>
    </source>
</evidence>
<accession>A0ABN8LB00</accession>
<dbReference type="SUPFAM" id="SSF57845">
    <property type="entry name" value="B-box zinc-binding domain"/>
    <property type="match status" value="2"/>
</dbReference>
<feature type="domain" description="B box-type" evidence="9">
    <location>
        <begin position="391"/>
        <end position="434"/>
    </location>
</feature>
<dbReference type="InterPro" id="IPR001298">
    <property type="entry name" value="Filamin/ABP280_rpt"/>
</dbReference>
<dbReference type="CDD" id="cd19756">
    <property type="entry name" value="Bbox2"/>
    <property type="match status" value="1"/>
</dbReference>
<dbReference type="PANTHER" id="PTHR25462:SF296">
    <property type="entry name" value="MEIOTIC P26, ISOFORM F"/>
    <property type="match status" value="1"/>
</dbReference>
<evidence type="ECO:0000256" key="1">
    <source>
        <dbReference type="ARBA" id="ARBA00022723"/>
    </source>
</evidence>
<dbReference type="InterPro" id="IPR014756">
    <property type="entry name" value="Ig_E-set"/>
</dbReference>
<dbReference type="InterPro" id="IPR000315">
    <property type="entry name" value="Znf_B-box"/>
</dbReference>
<feature type="repeat" description="Filamin" evidence="6">
    <location>
        <begin position="1253"/>
        <end position="1355"/>
    </location>
</feature>
<dbReference type="Pfam" id="PF18738">
    <property type="entry name" value="HEPN_DZIP3"/>
    <property type="match status" value="2"/>
</dbReference>
<evidence type="ECO:0000256" key="2">
    <source>
        <dbReference type="ARBA" id="ARBA00022737"/>
    </source>
</evidence>
<evidence type="ECO:0000313" key="11">
    <source>
        <dbReference type="Proteomes" id="UP001159427"/>
    </source>
</evidence>
<dbReference type="SMART" id="SM00336">
    <property type="entry name" value="BBOX"/>
    <property type="match status" value="2"/>
</dbReference>
<feature type="domain" description="B box-type" evidence="9">
    <location>
        <begin position="1041"/>
        <end position="1084"/>
    </location>
</feature>
<sequence>MASVTASTSSTKETTNYARLCRVIVDVGTCALRDCFDTIRSPPTLHTVLTASQPTLQSLRSRKIINATQWGKLFPAVPASVSSRDFDITLLMTLFRNICGLAPPLTGWDALPAATDLSCEADIARIKYFRNSIYAHAEHVSVDDAAFNKYWKEIRDTLVRLGGATYKVAIDNLEFCCMDPDMEQHYKELLHQWKNDEDNIKDELKEIGIDVKEIGTDVKDLTKKLDDLVASTGFPAGHSSDKDSEYVETRASLLAVAKSIYYIHTLLRSVYKSVRDKHNHKGQNHGTRHGTPLFHHYLILDWIPVINSLAPTAVSTKFDTFAPACLIFCLYLFLSHVWTSLCFSFFAPFLSFRSFPYILLYVQLLCQAGLTNTLLFRLTQGNGPKMEEILDATLMCGEKFHERELLTSFCKQCKVCICDKCRQTRHNHHTTVDIHQAAEEPKADIEEIVEEMKIEIAYHTERVEKTKESLRRSRERIATARHKVVKCVQELFRLLHEHERTVLTSLDAIDGKEQREHTAQLDHFEISRNQLQKHVEWCEGILQRKRSAEILQSHNVLMGRSRHLLNAEKLNVYKPSHVRYEKCKEHVENVRSANKVPSSVAFTPSSNIVVVASRKIFCFNTLEKSAVRRKITIKHLKSPAHLTIERTCDRRMVVCDKGDGTVKVLSSDGSQLLLTISDPDRRLPRCAMCHQNKFFVSYIDANNVYVFNDNGVFLYSIGSSETGDELLNSPVSLAVDRFNNLTRFYEPARLSTLPKPLFSLKPLDVNLVEVIVIRWTWIKHFVFMASALATPATSSSKETTNYARLCRVLVDVGTCALRDSFDAICTPPTLHDFLAANQPTLQSLRLRRIINATQWGKLFPAIPASVSSRDFDITLLMILLRNVCGLAPPLTGWDSLPAATDFSHEADIGRIKYLRNTVYAYAEHASVDGARFDKHWKDIRDTLVRIGGVTYEVAIDNLEVCCMDPDMEHHYKELLHQWKKDEDNIKDELKEISTEVKEVSTDVKEMKELTKKLDSLVASTLTPEVQLSNEGNATNLKEMLDTSFTCREKFHENELLTLYCKQCKVCICDKCRQTRHNHHAAMDIHQAAEQRKVDIEEMVQEMKKKIADYTENMERTKQSFRKSRERIASTRNSVMTSVAELMRLLQEHEKFVIARLDLSDSKVQREEAAQLQHFEICRNELQTQVEWCEGILQKNDSVKILQAHDDVIRPSRGLRGAEKLNIYKPSHFRYEINKEHEETVRSLVSAVGIVVESNTDPLQCVAERGMGLWKGEVGIGAIIKVKTKDSEGNLCYDEDDQVYVKVQSPAGKEASYRLTAPGKNGEYSLTYTPDCDGEHEMEIAVNGEPLSGSPWFLEVAPHHYKLLFSFGSYGRGQGQFNEPSSIVIDEKSGKVAVADRERIQLFSLEGTYLTEIRPIESTSVAFNKSGELIVIASNKILCFDESYNLVRNVSNKYLKQPGRLTIAGDGRLMVCDWGDKTLKVLSPDGSQLLLTISDPDRETPFCPLHHQNMFFVSFPDFSFFYIKREFNIKVFSEDGVFLRQKYLGNCSGHIAIDRFNNLVVCAEDKENLKILKLDGTLVNEIEECSKRIHPLSVAVSGTGQLFVTDTYFNCVHVFQ</sequence>
<feature type="repeat" description="NHL" evidence="7">
    <location>
        <begin position="1363"/>
        <end position="1405"/>
    </location>
</feature>
<dbReference type="Pfam" id="PF00630">
    <property type="entry name" value="Filamin"/>
    <property type="match status" value="1"/>
</dbReference>
<protein>
    <recommendedName>
        <fullName evidence="9">B box-type domain-containing protein</fullName>
    </recommendedName>
</protein>
<dbReference type="PANTHER" id="PTHR25462">
    <property type="entry name" value="BONUS, ISOFORM C-RELATED"/>
    <property type="match status" value="1"/>
</dbReference>
<keyword evidence="3 5" id="KW-0863">Zinc-finger</keyword>
<organism evidence="10 11">
    <name type="scientific">Porites evermanni</name>
    <dbReference type="NCBI Taxonomy" id="104178"/>
    <lineage>
        <taxon>Eukaryota</taxon>
        <taxon>Metazoa</taxon>
        <taxon>Cnidaria</taxon>
        <taxon>Anthozoa</taxon>
        <taxon>Hexacorallia</taxon>
        <taxon>Scleractinia</taxon>
        <taxon>Fungiina</taxon>
        <taxon>Poritidae</taxon>
        <taxon>Porites</taxon>
    </lineage>
</organism>
<keyword evidence="4" id="KW-0862">Zinc</keyword>
<dbReference type="SMART" id="SM00557">
    <property type="entry name" value="IG_FLMN"/>
    <property type="match status" value="1"/>
</dbReference>
<keyword evidence="11" id="KW-1185">Reference proteome</keyword>
<dbReference type="InterPro" id="IPR017868">
    <property type="entry name" value="Filamin/ABP280_repeat-like"/>
</dbReference>